<proteinExistence type="predicted"/>
<dbReference type="AlphaFoldDB" id="A0A1C3ESU4"/>
<feature type="signal peptide" evidence="1">
    <location>
        <begin position="1"/>
        <end position="23"/>
    </location>
</feature>
<keyword evidence="1" id="KW-0732">Signal</keyword>
<evidence type="ECO:0000256" key="1">
    <source>
        <dbReference type="SAM" id="SignalP"/>
    </source>
</evidence>
<accession>A0A1C3ESU4</accession>
<protein>
    <recommendedName>
        <fullName evidence="2">NADH:ubiquinone oxidoreductase intermediate-associated protein 30 domain-containing protein</fullName>
    </recommendedName>
</protein>
<dbReference type="OrthoDB" id="442188at2"/>
<keyword evidence="4" id="KW-1185">Reference proteome</keyword>
<sequence length="207" mass="22889">MKSTISKTLLPLALTFGATEAMALGDIVLDFKQPVENIRMITDATERQAGLSHAYNGFQNSKNNKSHFFFTQLNPQPSGAAFASFVAGVDYDLSNSYSLCLTGKSLNEKNAIYQLIVETEESRTQGFSYKYNFDVVPSAEFEKDFYFGNFQAERRGRAYPEAPFLDTSKIESIGIRISGTPIQGDNGVRQKGLYGLQLLSLKSNCDG</sequence>
<comment type="caution">
    <text evidence="3">The sequence shown here is derived from an EMBL/GenBank/DDBJ whole genome shotgun (WGS) entry which is preliminary data.</text>
</comment>
<organism evidence="3 4">
    <name type="scientific">Veronia pacifica</name>
    <dbReference type="NCBI Taxonomy" id="1080227"/>
    <lineage>
        <taxon>Bacteria</taxon>
        <taxon>Pseudomonadati</taxon>
        <taxon>Pseudomonadota</taxon>
        <taxon>Gammaproteobacteria</taxon>
        <taxon>Vibrionales</taxon>
        <taxon>Vibrionaceae</taxon>
        <taxon>Veronia</taxon>
    </lineage>
</organism>
<feature type="chain" id="PRO_5008673411" description="NADH:ubiquinone oxidoreductase intermediate-associated protein 30 domain-containing protein" evidence="1">
    <location>
        <begin position="24"/>
        <end position="207"/>
    </location>
</feature>
<evidence type="ECO:0000313" key="3">
    <source>
        <dbReference type="EMBL" id="ODA36255.1"/>
    </source>
</evidence>
<dbReference type="Proteomes" id="UP000094936">
    <property type="component" value="Unassembled WGS sequence"/>
</dbReference>
<reference evidence="3 4" key="1">
    <citation type="submission" date="2016-05" db="EMBL/GenBank/DDBJ databases">
        <title>Genomic Taxonomy of the Vibrionaceae.</title>
        <authorList>
            <person name="Gomez-Gil B."/>
            <person name="Enciso-Ibarra J."/>
        </authorList>
    </citation>
    <scope>NUCLEOTIDE SEQUENCE [LARGE SCALE GENOMIC DNA]</scope>
    <source>
        <strain evidence="3 4">CAIM 1920</strain>
    </source>
</reference>
<dbReference type="Pfam" id="PF08547">
    <property type="entry name" value="CIA30"/>
    <property type="match status" value="1"/>
</dbReference>
<name>A0A1C3ESU4_9GAMM</name>
<dbReference type="EMBL" id="LYBM01000001">
    <property type="protein sequence ID" value="ODA36255.1"/>
    <property type="molecule type" value="Genomic_DNA"/>
</dbReference>
<dbReference type="RefSeq" id="WP_068898385.1">
    <property type="nucleotide sequence ID" value="NZ_JBHUIF010000002.1"/>
</dbReference>
<evidence type="ECO:0000313" key="4">
    <source>
        <dbReference type="Proteomes" id="UP000094936"/>
    </source>
</evidence>
<gene>
    <name evidence="3" type="ORF">A8L45_01250</name>
</gene>
<evidence type="ECO:0000259" key="2">
    <source>
        <dbReference type="Pfam" id="PF08547"/>
    </source>
</evidence>
<dbReference type="InterPro" id="IPR013857">
    <property type="entry name" value="NADH-UbQ_OxRdtase-assoc_prot30"/>
</dbReference>
<feature type="domain" description="NADH:ubiquinone oxidoreductase intermediate-associated protein 30" evidence="2">
    <location>
        <begin position="30"/>
        <end position="188"/>
    </location>
</feature>